<dbReference type="AlphaFoldDB" id="A0A336NBK3"/>
<evidence type="ECO:0000313" key="3">
    <source>
        <dbReference type="Proteomes" id="UP000253846"/>
    </source>
</evidence>
<evidence type="ECO:0000313" key="2">
    <source>
        <dbReference type="EMBL" id="SSZ39450.1"/>
    </source>
</evidence>
<dbReference type="Proteomes" id="UP000253846">
    <property type="component" value="Unassembled WGS sequence"/>
</dbReference>
<organism evidence="2 3">
    <name type="scientific">Bartonella grahamii</name>
    <dbReference type="NCBI Taxonomy" id="33045"/>
    <lineage>
        <taxon>Bacteria</taxon>
        <taxon>Pseudomonadati</taxon>
        <taxon>Pseudomonadota</taxon>
        <taxon>Alphaproteobacteria</taxon>
        <taxon>Hyphomicrobiales</taxon>
        <taxon>Bartonellaceae</taxon>
        <taxon>Bartonella</taxon>
    </lineage>
</organism>
<sequence>MTASLIIGMLIAVGTAIFICSAIFMVFLSTMVTIVALYYSLIKRTILLLATQRKLKKGAAQNLRHNQAEGRGQNTVLATQFSAFSFQESLLLSKKDCFMIFFIAFVMVALCTGVVVFLAFLPKSAIFLHNYVPMIVLHIIDFVMRLLFWVWTCIVVSLPVILILHSFLQYGVKKTAKRLETFV</sequence>
<dbReference type="EMBL" id="UFTD01000001">
    <property type="protein sequence ID" value="SSZ39450.1"/>
    <property type="molecule type" value="Genomic_DNA"/>
</dbReference>
<evidence type="ECO:0000256" key="1">
    <source>
        <dbReference type="SAM" id="Phobius"/>
    </source>
</evidence>
<protein>
    <submittedName>
        <fullName evidence="2">Uncharacterized protein</fullName>
    </submittedName>
</protein>
<feature type="transmembrane region" description="Helical" evidence="1">
    <location>
        <begin position="142"/>
        <end position="168"/>
    </location>
</feature>
<accession>A0A336NBK3</accession>
<name>A0A336NBK3_BARGR</name>
<proteinExistence type="predicted"/>
<keyword evidence="1" id="KW-0812">Transmembrane</keyword>
<keyword evidence="1" id="KW-0472">Membrane</keyword>
<gene>
    <name evidence="2" type="ORF">NCTC12860_00664</name>
</gene>
<reference evidence="2 3" key="1">
    <citation type="submission" date="2018-06" db="EMBL/GenBank/DDBJ databases">
        <authorList>
            <consortium name="Pathogen Informatics"/>
            <person name="Doyle S."/>
        </authorList>
    </citation>
    <scope>NUCLEOTIDE SEQUENCE [LARGE SCALE GENOMIC DNA]</scope>
    <source>
        <strain evidence="2 3">NCTC12860</strain>
    </source>
</reference>
<dbReference type="RefSeq" id="WP_026500418.1">
    <property type="nucleotide sequence ID" value="NZ_CACVBG010000001.1"/>
</dbReference>
<keyword evidence="1" id="KW-1133">Transmembrane helix</keyword>
<feature type="transmembrane region" description="Helical" evidence="1">
    <location>
        <begin position="97"/>
        <end position="122"/>
    </location>
</feature>
<feature type="transmembrane region" description="Helical" evidence="1">
    <location>
        <begin position="6"/>
        <end position="39"/>
    </location>
</feature>